<evidence type="ECO:0000256" key="2">
    <source>
        <dbReference type="PROSITE-ProRule" id="PRU00335"/>
    </source>
</evidence>
<dbReference type="InterPro" id="IPR050624">
    <property type="entry name" value="HTH-type_Tx_Regulator"/>
</dbReference>
<gene>
    <name evidence="4" type="ORF">RED13_001499</name>
    <name evidence="5" type="ORF">SAMN05216578_101366</name>
</gene>
<dbReference type="GO" id="GO:0003677">
    <property type="term" value="F:DNA binding"/>
    <property type="evidence" value="ECO:0007669"/>
    <property type="project" value="UniProtKB-UniRule"/>
</dbReference>
<dbReference type="Pfam" id="PF00440">
    <property type="entry name" value="TetR_N"/>
    <property type="match status" value="1"/>
</dbReference>
<dbReference type="PRINTS" id="PR00455">
    <property type="entry name" value="HTHTETR"/>
</dbReference>
<feature type="DNA-binding region" description="H-T-H motif" evidence="2">
    <location>
        <begin position="28"/>
        <end position="47"/>
    </location>
</feature>
<reference evidence="4" key="3">
    <citation type="submission" date="2024-05" db="EMBL/GenBank/DDBJ databases">
        <authorList>
            <person name="de Witt J."/>
        </authorList>
    </citation>
    <scope>NUCLEOTIDE SEQUENCE</scope>
    <source>
        <strain evidence="4">FZJ</strain>
    </source>
</reference>
<keyword evidence="7" id="KW-1185">Reference proteome</keyword>
<dbReference type="SUPFAM" id="SSF46689">
    <property type="entry name" value="Homeodomain-like"/>
    <property type="match status" value="1"/>
</dbReference>
<dbReference type="InterPro" id="IPR009057">
    <property type="entry name" value="Homeodomain-like_sf"/>
</dbReference>
<evidence type="ECO:0000313" key="6">
    <source>
        <dbReference type="Proteomes" id="UP000242815"/>
    </source>
</evidence>
<evidence type="ECO:0000259" key="3">
    <source>
        <dbReference type="PROSITE" id="PS50977"/>
    </source>
</evidence>
<dbReference type="STRING" id="1002526.SAMN05216578_101366"/>
<evidence type="ECO:0000313" key="4">
    <source>
        <dbReference type="EMBL" id="MDX9687078.1"/>
    </source>
</evidence>
<keyword evidence="1 2" id="KW-0238">DNA-binding</keyword>
<dbReference type="Proteomes" id="UP001281217">
    <property type="component" value="Unassembled WGS sequence"/>
</dbReference>
<dbReference type="PANTHER" id="PTHR43479">
    <property type="entry name" value="ACREF/ENVCD OPERON REPRESSOR-RELATED"/>
    <property type="match status" value="1"/>
</dbReference>
<dbReference type="PANTHER" id="PTHR43479:SF12">
    <property type="entry name" value="TRANSCRIPTIONAL REGULATORY PROTEIN"/>
    <property type="match status" value="1"/>
</dbReference>
<dbReference type="Pfam" id="PF13972">
    <property type="entry name" value="TetR"/>
    <property type="match status" value="1"/>
</dbReference>
<dbReference type="RefSeq" id="WP_090536384.1">
    <property type="nucleotide sequence ID" value="NZ_FOYD01000001.1"/>
</dbReference>
<accession>A0A1I5ZWJ3</accession>
<name>A0A1I5ZWJ3_9GAMM</name>
<proteinExistence type="predicted"/>
<organism evidence="5 6">
    <name type="scientific">Halopseudomonas formosensis</name>
    <dbReference type="NCBI Taxonomy" id="1002526"/>
    <lineage>
        <taxon>Bacteria</taxon>
        <taxon>Pseudomonadati</taxon>
        <taxon>Pseudomonadota</taxon>
        <taxon>Gammaproteobacteria</taxon>
        <taxon>Pseudomonadales</taxon>
        <taxon>Pseudomonadaceae</taxon>
        <taxon>Halopseudomonas</taxon>
    </lineage>
</organism>
<protein>
    <submittedName>
        <fullName evidence="4">TetR/AcrR family transcriptional regulator</fullName>
    </submittedName>
    <submittedName>
        <fullName evidence="5">Transcriptional regulator, TetR family</fullName>
    </submittedName>
</protein>
<reference evidence="5 6" key="1">
    <citation type="submission" date="2016-10" db="EMBL/GenBank/DDBJ databases">
        <authorList>
            <person name="de Groot N.N."/>
        </authorList>
    </citation>
    <scope>NUCLEOTIDE SEQUENCE [LARGE SCALE GENOMIC DNA]</scope>
    <source>
        <strain evidence="5 6">JCM 18415</strain>
    </source>
</reference>
<evidence type="ECO:0000313" key="5">
    <source>
        <dbReference type="EMBL" id="SFQ60765.1"/>
    </source>
</evidence>
<dbReference type="Proteomes" id="UP000242815">
    <property type="component" value="Unassembled WGS sequence"/>
</dbReference>
<dbReference type="EMBL" id="JAVRDO010000004">
    <property type="protein sequence ID" value="MDX9687078.1"/>
    <property type="molecule type" value="Genomic_DNA"/>
</dbReference>
<dbReference type="OrthoDB" id="8770705at2"/>
<dbReference type="EMBL" id="FOYD01000001">
    <property type="protein sequence ID" value="SFQ60765.1"/>
    <property type="molecule type" value="Genomic_DNA"/>
</dbReference>
<evidence type="ECO:0000256" key="1">
    <source>
        <dbReference type="ARBA" id="ARBA00023125"/>
    </source>
</evidence>
<dbReference type="AlphaFoldDB" id="A0A1I5ZWJ3"/>
<evidence type="ECO:0000313" key="7">
    <source>
        <dbReference type="Proteomes" id="UP001281217"/>
    </source>
</evidence>
<sequence>MTRRANTRDRILQASLQLFNEQGERNVTTNHIASHMGISPGNLYYHFRSKSEIVAELFAGFQQQMEAFFTIPADEPLTLEDKARYLENLLEILWQHRFMHQGLEYLLEADPALAEGYRQFAQRTLAGSTGIYLAFAEAGILELTPRQAETLSINVWIVLSGWLQFLTTSHGLHPGRDRRMLQRGIYQILALEEGYVAPAYREAVRELRDRLHVPLEDLSDAAGATQ</sequence>
<dbReference type="Gene3D" id="1.10.357.10">
    <property type="entry name" value="Tetracycline Repressor, domain 2"/>
    <property type="match status" value="1"/>
</dbReference>
<dbReference type="InterPro" id="IPR025722">
    <property type="entry name" value="TetR"/>
</dbReference>
<reference evidence="7" key="2">
    <citation type="submission" date="2023-07" db="EMBL/GenBank/DDBJ databases">
        <authorList>
            <person name="de Witt J."/>
        </authorList>
    </citation>
    <scope>NUCLEOTIDE SEQUENCE [LARGE SCALE GENOMIC DNA]</scope>
    <source>
        <strain evidence="7">FZJ</strain>
    </source>
</reference>
<dbReference type="PROSITE" id="PS50977">
    <property type="entry name" value="HTH_TETR_2"/>
    <property type="match status" value="1"/>
</dbReference>
<feature type="domain" description="HTH tetR-type" evidence="3">
    <location>
        <begin position="5"/>
        <end position="65"/>
    </location>
</feature>
<dbReference type="InterPro" id="IPR001647">
    <property type="entry name" value="HTH_TetR"/>
</dbReference>